<accession>A0A1H1SU09</accession>
<evidence type="ECO:0000313" key="1">
    <source>
        <dbReference type="EMBL" id="SDS51415.1"/>
    </source>
</evidence>
<dbReference type="Proteomes" id="UP000243904">
    <property type="component" value="Chromosome I"/>
</dbReference>
<protein>
    <submittedName>
        <fullName evidence="1">Uncharacterized protein</fullName>
    </submittedName>
</protein>
<reference evidence="2" key="1">
    <citation type="submission" date="2016-10" db="EMBL/GenBank/DDBJ databases">
        <authorList>
            <person name="Varghese N."/>
            <person name="Submissions S."/>
        </authorList>
    </citation>
    <scope>NUCLEOTIDE SEQUENCE [LARGE SCALE GENOMIC DNA]</scope>
    <source>
        <strain evidence="2">GAS369</strain>
    </source>
</reference>
<keyword evidence="2" id="KW-1185">Reference proteome</keyword>
<dbReference type="RefSeq" id="WP_157809827.1">
    <property type="nucleotide sequence ID" value="NZ_LT629750.1"/>
</dbReference>
<organism evidence="1 2">
    <name type="scientific">Bradyrhizobium canariense</name>
    <dbReference type="NCBI Taxonomy" id="255045"/>
    <lineage>
        <taxon>Bacteria</taxon>
        <taxon>Pseudomonadati</taxon>
        <taxon>Pseudomonadota</taxon>
        <taxon>Alphaproteobacteria</taxon>
        <taxon>Hyphomicrobiales</taxon>
        <taxon>Nitrobacteraceae</taxon>
        <taxon>Bradyrhizobium</taxon>
    </lineage>
</organism>
<name>A0A1H1SU09_9BRAD</name>
<gene>
    <name evidence="1" type="ORF">SAMN05444158_2290</name>
</gene>
<evidence type="ECO:0000313" key="2">
    <source>
        <dbReference type="Proteomes" id="UP000243904"/>
    </source>
</evidence>
<proteinExistence type="predicted"/>
<dbReference type="EMBL" id="LT629750">
    <property type="protein sequence ID" value="SDS51415.1"/>
    <property type="molecule type" value="Genomic_DNA"/>
</dbReference>
<sequence length="49" mass="5063">MGNSFGLFADPLATLKRNCVTQAIVSVSALASTAVRLMQVVPTMLNGAP</sequence>
<dbReference type="AlphaFoldDB" id="A0A1H1SU09"/>